<feature type="domain" description="Histidine kinase/HSP90-like ATPase" evidence="1">
    <location>
        <begin position="165"/>
        <end position="290"/>
    </location>
</feature>
<dbReference type="AlphaFoldDB" id="A0A917BNL2"/>
<dbReference type="Pfam" id="PF13581">
    <property type="entry name" value="HATPase_c_2"/>
    <property type="match status" value="1"/>
</dbReference>
<dbReference type="RefSeq" id="WP_188659689.1">
    <property type="nucleotide sequence ID" value="NZ_BMHV01000001.1"/>
</dbReference>
<gene>
    <name evidence="2" type="ORF">GCM10011332_00280</name>
</gene>
<evidence type="ECO:0000313" key="2">
    <source>
        <dbReference type="EMBL" id="GGF50981.1"/>
    </source>
</evidence>
<dbReference type="Proteomes" id="UP000632498">
    <property type="component" value="Unassembled WGS sequence"/>
</dbReference>
<accession>A0A917BNL2</accession>
<comment type="caution">
    <text evidence="2">The sequence shown here is derived from an EMBL/GenBank/DDBJ whole genome shotgun (WGS) entry which is preliminary data.</text>
</comment>
<reference evidence="2" key="2">
    <citation type="submission" date="2020-09" db="EMBL/GenBank/DDBJ databases">
        <authorList>
            <person name="Sun Q."/>
            <person name="Zhou Y."/>
        </authorList>
    </citation>
    <scope>NUCLEOTIDE SEQUENCE</scope>
    <source>
        <strain evidence="2">CGMCC 1.15254</strain>
    </source>
</reference>
<evidence type="ECO:0000313" key="3">
    <source>
        <dbReference type="Proteomes" id="UP000632498"/>
    </source>
</evidence>
<proteinExistence type="predicted"/>
<dbReference type="CDD" id="cd16936">
    <property type="entry name" value="HATPase_RsbW-like"/>
    <property type="match status" value="1"/>
</dbReference>
<dbReference type="SUPFAM" id="SSF55874">
    <property type="entry name" value="ATPase domain of HSP90 chaperone/DNA topoisomerase II/histidine kinase"/>
    <property type="match status" value="1"/>
</dbReference>
<evidence type="ECO:0000259" key="1">
    <source>
        <dbReference type="Pfam" id="PF13581"/>
    </source>
</evidence>
<sequence length="294" mass="33045">MGELVTLVVTEDIGFKEEIISSLSNDPIKLTFASTFNDAENLLQDKKNRISTIICDVPGEDCHFETALRVFKRKDFAKYVPIIGISPLASNKNKISRQLFFHLMSAPVHEQILFHTIEAGNSDFKRYQALLNEVKSRTSAIGLIQSGTFTLKTLQQAEALTTMLSLACPDPSAVALGLSELLVNAIEHGNLEISYSQKSQLLENGHWDEEIRQRLQQDKYKDRFVEIQFSRTPDTIEIIIEDQGPGFAWQKFTQCDPAKFNSKHGRGIALAIAMGFTHLEYNEKGNRVKAVVNL</sequence>
<dbReference type="InterPro" id="IPR003594">
    <property type="entry name" value="HATPase_dom"/>
</dbReference>
<protein>
    <recommendedName>
        <fullName evidence="1">Histidine kinase/HSP90-like ATPase domain-containing protein</fullName>
    </recommendedName>
</protein>
<name>A0A917BNL2_9PROT</name>
<dbReference type="InterPro" id="IPR036890">
    <property type="entry name" value="HATPase_C_sf"/>
</dbReference>
<dbReference type="EMBL" id="BMHV01000001">
    <property type="protein sequence ID" value="GGF50981.1"/>
    <property type="molecule type" value="Genomic_DNA"/>
</dbReference>
<keyword evidence="3" id="KW-1185">Reference proteome</keyword>
<reference evidence="2" key="1">
    <citation type="journal article" date="2014" name="Int. J. Syst. Evol. Microbiol.">
        <title>Complete genome sequence of Corynebacterium casei LMG S-19264T (=DSM 44701T), isolated from a smear-ripened cheese.</title>
        <authorList>
            <consortium name="US DOE Joint Genome Institute (JGI-PGF)"/>
            <person name="Walter F."/>
            <person name="Albersmeier A."/>
            <person name="Kalinowski J."/>
            <person name="Ruckert C."/>
        </authorList>
    </citation>
    <scope>NUCLEOTIDE SEQUENCE</scope>
    <source>
        <strain evidence="2">CGMCC 1.15254</strain>
    </source>
</reference>
<dbReference type="Gene3D" id="3.30.565.10">
    <property type="entry name" value="Histidine kinase-like ATPase, C-terminal domain"/>
    <property type="match status" value="1"/>
</dbReference>
<organism evidence="2 3">
    <name type="scientific">Terasakiella brassicae</name>
    <dbReference type="NCBI Taxonomy" id="1634917"/>
    <lineage>
        <taxon>Bacteria</taxon>
        <taxon>Pseudomonadati</taxon>
        <taxon>Pseudomonadota</taxon>
        <taxon>Alphaproteobacteria</taxon>
        <taxon>Rhodospirillales</taxon>
        <taxon>Terasakiellaceae</taxon>
        <taxon>Terasakiella</taxon>
    </lineage>
</organism>